<evidence type="ECO:0000256" key="1">
    <source>
        <dbReference type="ARBA" id="ARBA00022741"/>
    </source>
</evidence>
<evidence type="ECO:0000313" key="12">
    <source>
        <dbReference type="Proteomes" id="UP001239445"/>
    </source>
</evidence>
<feature type="compositionally biased region" description="Basic and acidic residues" evidence="8">
    <location>
        <begin position="169"/>
        <end position="191"/>
    </location>
</feature>
<dbReference type="PROSITE" id="PS51194">
    <property type="entry name" value="HELICASE_CTER"/>
    <property type="match status" value="1"/>
</dbReference>
<feature type="region of interest" description="Disordered" evidence="8">
    <location>
        <begin position="568"/>
        <end position="606"/>
    </location>
</feature>
<proteinExistence type="inferred from homology"/>
<feature type="domain" description="Helicase C-terminal" evidence="10">
    <location>
        <begin position="606"/>
        <end position="756"/>
    </location>
</feature>
<dbReference type="EMBL" id="MU839835">
    <property type="protein sequence ID" value="KAK1754391.1"/>
    <property type="molecule type" value="Genomic_DNA"/>
</dbReference>
<evidence type="ECO:0000256" key="6">
    <source>
        <dbReference type="RuleBase" id="RU000492"/>
    </source>
</evidence>
<dbReference type="GO" id="GO:0003723">
    <property type="term" value="F:RNA binding"/>
    <property type="evidence" value="ECO:0007669"/>
    <property type="project" value="UniProtKB-UniRule"/>
</dbReference>
<dbReference type="InterPro" id="IPR027417">
    <property type="entry name" value="P-loop_NTPase"/>
</dbReference>
<protein>
    <recommendedName>
        <fullName evidence="7">ATP-dependent RNA helicase</fullName>
        <ecNumber evidence="7">3.6.4.13</ecNumber>
    </recommendedName>
</protein>
<dbReference type="PANTHER" id="PTHR24031">
    <property type="entry name" value="RNA HELICASE"/>
    <property type="match status" value="1"/>
</dbReference>
<evidence type="ECO:0000256" key="4">
    <source>
        <dbReference type="ARBA" id="ARBA00022840"/>
    </source>
</evidence>
<dbReference type="CDD" id="cd17956">
    <property type="entry name" value="DEADc_DDX51"/>
    <property type="match status" value="1"/>
</dbReference>
<dbReference type="Pfam" id="PF00270">
    <property type="entry name" value="DEAD"/>
    <property type="match status" value="2"/>
</dbReference>
<keyword evidence="4 6" id="KW-0067">ATP-binding</keyword>
<evidence type="ECO:0000259" key="10">
    <source>
        <dbReference type="PROSITE" id="PS51194"/>
    </source>
</evidence>
<keyword evidence="2 6" id="KW-0378">Hydrolase</keyword>
<dbReference type="SMART" id="SM00487">
    <property type="entry name" value="DEXDc"/>
    <property type="match status" value="1"/>
</dbReference>
<dbReference type="InterPro" id="IPR001650">
    <property type="entry name" value="Helicase_C-like"/>
</dbReference>
<evidence type="ECO:0000256" key="2">
    <source>
        <dbReference type="ARBA" id="ARBA00022801"/>
    </source>
</evidence>
<dbReference type="InterPro" id="IPR014001">
    <property type="entry name" value="Helicase_ATP-bd"/>
</dbReference>
<feature type="compositionally biased region" description="Basic residues" evidence="8">
    <location>
        <begin position="141"/>
        <end position="150"/>
    </location>
</feature>
<reference evidence="11" key="1">
    <citation type="submission" date="2023-06" db="EMBL/GenBank/DDBJ databases">
        <title>Genome-scale phylogeny and comparative genomics of the fungal order Sordariales.</title>
        <authorList>
            <consortium name="Lawrence Berkeley National Laboratory"/>
            <person name="Hensen N."/>
            <person name="Bonometti L."/>
            <person name="Westerberg I."/>
            <person name="Brannstrom I.O."/>
            <person name="Guillou S."/>
            <person name="Cros-Aarteil S."/>
            <person name="Calhoun S."/>
            <person name="Haridas S."/>
            <person name="Kuo A."/>
            <person name="Mondo S."/>
            <person name="Pangilinan J."/>
            <person name="Riley R."/>
            <person name="Labutti K."/>
            <person name="Andreopoulos B."/>
            <person name="Lipzen A."/>
            <person name="Chen C."/>
            <person name="Yanf M."/>
            <person name="Daum C."/>
            <person name="Ng V."/>
            <person name="Clum A."/>
            <person name="Steindorff A."/>
            <person name="Ohm R."/>
            <person name="Martin F."/>
            <person name="Silar P."/>
            <person name="Natvig D."/>
            <person name="Lalanne C."/>
            <person name="Gautier V."/>
            <person name="Ament-Velasquez S.L."/>
            <person name="Kruys A."/>
            <person name="Hutchinson M.I."/>
            <person name="Powell A.J."/>
            <person name="Barry K."/>
            <person name="Miller A.N."/>
            <person name="Grigoriev I.V."/>
            <person name="Debuchy R."/>
            <person name="Gladieux P."/>
            <person name="Thoren M.H."/>
            <person name="Johannesson H."/>
        </authorList>
    </citation>
    <scope>NUCLEOTIDE SEQUENCE</scope>
    <source>
        <strain evidence="11">PSN4</strain>
    </source>
</reference>
<evidence type="ECO:0000313" key="11">
    <source>
        <dbReference type="EMBL" id="KAK1754391.1"/>
    </source>
</evidence>
<gene>
    <name evidence="11" type="ORF">QBC47DRAFT_383803</name>
</gene>
<keyword evidence="5 7" id="KW-0694">RNA-binding</keyword>
<keyword evidence="12" id="KW-1185">Reference proteome</keyword>
<feature type="compositionally biased region" description="Low complexity" evidence="8">
    <location>
        <begin position="573"/>
        <end position="586"/>
    </location>
</feature>
<dbReference type="AlphaFoldDB" id="A0AAJ0F4A4"/>
<comment type="function">
    <text evidence="7">RNA helicase.</text>
</comment>
<dbReference type="InterPro" id="IPR011545">
    <property type="entry name" value="DEAD/DEAH_box_helicase_dom"/>
</dbReference>
<keyword evidence="3 6" id="KW-0347">Helicase</keyword>
<comment type="catalytic activity">
    <reaction evidence="7">
        <text>ATP + H2O = ADP + phosphate + H(+)</text>
        <dbReference type="Rhea" id="RHEA:13065"/>
        <dbReference type="ChEBI" id="CHEBI:15377"/>
        <dbReference type="ChEBI" id="CHEBI:15378"/>
        <dbReference type="ChEBI" id="CHEBI:30616"/>
        <dbReference type="ChEBI" id="CHEBI:43474"/>
        <dbReference type="ChEBI" id="CHEBI:456216"/>
        <dbReference type="EC" id="3.6.4.13"/>
    </reaction>
</comment>
<sequence>MYSRYIPPPKPKPQPGPTQTPFQAPAEAVSDVPQATNAAPQPKRIVFEDDFPLPDRKKWKQSRDDELIGKVEEPIASKSQSGPTEDANPARKSRKKSRAEPTAPITKNDEADEMNEDTGGQPQPHDANPGSPMAIDEPDRPKRKKEKKKKVSGEEPEDDSNSIRTRHKAVFEKVDRALKLQPASRDEKEAVEAEQEPEPEEHGLEPLPQPEPTPFDESKLTYETLPAWLASPIRVSNDASSRRPLTELGIPPTAAKILASKGFEDAFAVQTAVLPLLLPSTDRQGDVVVAAPTGSGKTLSYVLPMVQDISKGVVTRLRAVIVLPTRELVSQVRSACEACTAAFGTGNGKQIKIGTAVGNKPFKQEQATIMGEEQRYDPVGYQEYLRKRKTIVSLDLEVEDGFDLDLDETEPIPSHTIVHTSKIDILICTPGRLVEHVKKTPGFTLDYVRWLVVDEADKLLAQDFQQWLDVILNGLSTTQYCERDFPDSNKTGPRKVILSATMTRDISLLNALKLSRPSLVLLEGTKAGEQTLPALLKESAIKVREPSHKPLYLLELLKSKYLVPQELGKETAESSGTESETSSGTESESDSSDSDSSSEGGKAVPSIKPKSFKSTVLIFTKSNEAALRLSRLLEILSPDLAPLIGTLTSSTKTSKRAQTLRSFSKGKLRILVASDLVSRGIDLQNLDHVINYDLPLTETSYVHRVGRTARAGRAGHAWTLLEYTEARRFWRDFVGEGKDASTSIMRSGKVERLTLGQCRSEPFGEEQVEAYERALEQLKKEAAERK</sequence>
<feature type="compositionally biased region" description="Pro residues" evidence="8">
    <location>
        <begin position="1"/>
        <end position="18"/>
    </location>
</feature>
<dbReference type="GO" id="GO:0005524">
    <property type="term" value="F:ATP binding"/>
    <property type="evidence" value="ECO:0007669"/>
    <property type="project" value="UniProtKB-UniRule"/>
</dbReference>
<feature type="domain" description="Helicase ATP-binding" evidence="9">
    <location>
        <begin position="278"/>
        <end position="520"/>
    </location>
</feature>
<dbReference type="Proteomes" id="UP001239445">
    <property type="component" value="Unassembled WGS sequence"/>
</dbReference>
<feature type="compositionally biased region" description="Basic and acidic residues" evidence="8">
    <location>
        <begin position="53"/>
        <end position="75"/>
    </location>
</feature>
<dbReference type="CDD" id="cd18787">
    <property type="entry name" value="SF2_C_DEAD"/>
    <property type="match status" value="1"/>
</dbReference>
<comment type="similarity">
    <text evidence="6">Belongs to the DEAD box helicase family.</text>
</comment>
<feature type="region of interest" description="Disordered" evidence="8">
    <location>
        <begin position="1"/>
        <end position="217"/>
    </location>
</feature>
<evidence type="ECO:0000256" key="5">
    <source>
        <dbReference type="ARBA" id="ARBA00022884"/>
    </source>
</evidence>
<accession>A0AAJ0F4A4</accession>
<keyword evidence="1 6" id="KW-0547">Nucleotide-binding</keyword>
<comment type="domain">
    <text evidence="7">The Q motif is unique to and characteristic of the DEAD box family of RNA helicases and controls ATP binding and hydrolysis.</text>
</comment>
<organism evidence="11 12">
    <name type="scientific">Echria macrotheca</name>
    <dbReference type="NCBI Taxonomy" id="438768"/>
    <lineage>
        <taxon>Eukaryota</taxon>
        <taxon>Fungi</taxon>
        <taxon>Dikarya</taxon>
        <taxon>Ascomycota</taxon>
        <taxon>Pezizomycotina</taxon>
        <taxon>Sordariomycetes</taxon>
        <taxon>Sordariomycetidae</taxon>
        <taxon>Sordariales</taxon>
        <taxon>Schizotheciaceae</taxon>
        <taxon>Echria</taxon>
    </lineage>
</organism>
<dbReference type="EC" id="3.6.4.13" evidence="7"/>
<dbReference type="SUPFAM" id="SSF52540">
    <property type="entry name" value="P-loop containing nucleoside triphosphate hydrolases"/>
    <property type="match status" value="1"/>
</dbReference>
<evidence type="ECO:0000256" key="3">
    <source>
        <dbReference type="ARBA" id="ARBA00022806"/>
    </source>
</evidence>
<comment type="caution">
    <text evidence="11">The sequence shown here is derived from an EMBL/GenBank/DDBJ whole genome shotgun (WGS) entry which is preliminary data.</text>
</comment>
<dbReference type="PROSITE" id="PS00039">
    <property type="entry name" value="DEAD_ATP_HELICASE"/>
    <property type="match status" value="1"/>
</dbReference>
<evidence type="ECO:0000259" key="9">
    <source>
        <dbReference type="PROSITE" id="PS51192"/>
    </source>
</evidence>
<dbReference type="GO" id="GO:0003724">
    <property type="term" value="F:RNA helicase activity"/>
    <property type="evidence" value="ECO:0007669"/>
    <property type="project" value="UniProtKB-EC"/>
</dbReference>
<evidence type="ECO:0000256" key="7">
    <source>
        <dbReference type="RuleBase" id="RU365068"/>
    </source>
</evidence>
<dbReference type="PROSITE" id="PS51192">
    <property type="entry name" value="HELICASE_ATP_BIND_1"/>
    <property type="match status" value="1"/>
</dbReference>
<evidence type="ECO:0000256" key="8">
    <source>
        <dbReference type="SAM" id="MobiDB-lite"/>
    </source>
</evidence>
<dbReference type="SMART" id="SM00490">
    <property type="entry name" value="HELICc"/>
    <property type="match status" value="1"/>
</dbReference>
<dbReference type="InterPro" id="IPR000629">
    <property type="entry name" value="RNA-helicase_DEAD-box_CS"/>
</dbReference>
<dbReference type="Gene3D" id="3.40.50.300">
    <property type="entry name" value="P-loop containing nucleotide triphosphate hydrolases"/>
    <property type="match status" value="2"/>
</dbReference>
<name>A0AAJ0F4A4_9PEZI</name>
<dbReference type="Pfam" id="PF00271">
    <property type="entry name" value="Helicase_C"/>
    <property type="match status" value="1"/>
</dbReference>
<dbReference type="GO" id="GO:0016787">
    <property type="term" value="F:hydrolase activity"/>
    <property type="evidence" value="ECO:0007669"/>
    <property type="project" value="UniProtKB-KW"/>
</dbReference>